<keyword evidence="6 8" id="KW-0067">ATP-binding</keyword>
<proteinExistence type="inferred from homology"/>
<evidence type="ECO:0000256" key="5">
    <source>
        <dbReference type="ARBA" id="ARBA00022741"/>
    </source>
</evidence>
<feature type="domain" description="Lysidine-tRNA(Ile) synthetase C-terminal" evidence="11">
    <location>
        <begin position="371"/>
        <end position="417"/>
    </location>
</feature>
<keyword evidence="13" id="KW-1185">Reference proteome</keyword>
<organism evidence="12 13">
    <name type="scientific">Alteromonas genovensis</name>
    <dbReference type="NCBI Taxonomy" id="471225"/>
    <lineage>
        <taxon>Bacteria</taxon>
        <taxon>Pseudomonadati</taxon>
        <taxon>Pseudomonadota</taxon>
        <taxon>Gammaproteobacteria</taxon>
        <taxon>Alteromonadales</taxon>
        <taxon>Alteromonadaceae</taxon>
        <taxon>Alteromonas/Salinimonas group</taxon>
        <taxon>Alteromonas</taxon>
    </lineage>
</organism>
<evidence type="ECO:0000256" key="4">
    <source>
        <dbReference type="ARBA" id="ARBA00022694"/>
    </source>
</evidence>
<comment type="caution">
    <text evidence="12">The sequence shown here is derived from an EMBL/GenBank/DDBJ whole genome shotgun (WGS) entry which is preliminary data.</text>
</comment>
<gene>
    <name evidence="8 12" type="primary">tilS</name>
    <name evidence="12" type="ORF">GTQ48_03670</name>
</gene>
<keyword evidence="4 8" id="KW-0819">tRNA processing</keyword>
<dbReference type="EMBL" id="JAAAWO010000002">
    <property type="protein sequence ID" value="NDW14631.1"/>
    <property type="molecule type" value="Genomic_DNA"/>
</dbReference>
<dbReference type="InterPro" id="IPR011063">
    <property type="entry name" value="TilS/TtcA_N"/>
</dbReference>
<sequence length="444" mass="49739">MPPISTEIGQQVIDSIAAGLNDANLPLHSPLVVAFSGGVDSSVLLQLALLYRDQYHCELHAVHIHHGLSDNADGWSKHCDLQCRINDVVYHQQRVVVDTSSRKSIEAEARKARYHALLSACEQIGGVLLLGQHAEDQLETVLLQLKRGAGPQGLAGMAESQWRGDTLVLRPMLNLKKTDIVSFAHSEALSWVEDESNFETSFDRNFLRNDIIPDLVARWPELAKTVSRSALLCAEQSHLINDTANQFLNDCKLSPVRLSGDILTTLSIPWQKAVIRLWFTQQGQLAPSKAQLDELLSMLGAKQDATPEMSFKWGKIARSNGDIYWVAKPTEDIPVTLALNNHEMTYLAWLSMSVTVSLENSDEAICLKTDMRGLKVKPEQAGVSKELKNWFKVWRVPRWERQGVPVIFIGDTPVAVIANRECLYLRREDNSVKVDIRIEYCSED</sequence>
<dbReference type="PANTHER" id="PTHR43033:SF1">
    <property type="entry name" value="TRNA(ILE)-LYSIDINE SYNTHASE-RELATED"/>
    <property type="match status" value="1"/>
</dbReference>
<comment type="subcellular location">
    <subcellularLocation>
        <location evidence="1 8">Cytoplasm</location>
    </subcellularLocation>
</comment>
<evidence type="ECO:0000313" key="13">
    <source>
        <dbReference type="Proteomes" id="UP000471381"/>
    </source>
</evidence>
<dbReference type="SUPFAM" id="SSF56037">
    <property type="entry name" value="PheT/TilS domain"/>
    <property type="match status" value="1"/>
</dbReference>
<dbReference type="Gene3D" id="3.40.50.620">
    <property type="entry name" value="HUPs"/>
    <property type="match status" value="1"/>
</dbReference>
<reference evidence="12 13" key="1">
    <citation type="submission" date="2020-01" db="EMBL/GenBank/DDBJ databases">
        <title>Genomes of bacteria type strains.</title>
        <authorList>
            <person name="Chen J."/>
            <person name="Zhu S."/>
            <person name="Yang J."/>
        </authorList>
    </citation>
    <scope>NUCLEOTIDE SEQUENCE [LARGE SCALE GENOMIC DNA]</scope>
    <source>
        <strain evidence="12 13">LMG 24078</strain>
    </source>
</reference>
<keyword evidence="5 8" id="KW-0547">Nucleotide-binding</keyword>
<protein>
    <recommendedName>
        <fullName evidence="8">tRNA(Ile)-lysidine synthase</fullName>
        <ecNumber evidence="8">6.3.4.19</ecNumber>
    </recommendedName>
    <alternativeName>
        <fullName evidence="8">tRNA(Ile)-2-lysyl-cytidine synthase</fullName>
    </alternativeName>
    <alternativeName>
        <fullName evidence="8">tRNA(Ile)-lysidine synthetase</fullName>
    </alternativeName>
</protein>
<dbReference type="InterPro" id="IPR012796">
    <property type="entry name" value="Lysidine-tRNA-synth_C"/>
</dbReference>
<dbReference type="GO" id="GO:0006400">
    <property type="term" value="P:tRNA modification"/>
    <property type="evidence" value="ECO:0007669"/>
    <property type="project" value="UniProtKB-UniRule"/>
</dbReference>
<feature type="domain" description="tRNA(Ile)-lysidine/2-thiocytidine synthase N-terminal" evidence="9">
    <location>
        <begin position="31"/>
        <end position="209"/>
    </location>
</feature>
<dbReference type="Proteomes" id="UP000471381">
    <property type="component" value="Unassembled WGS sequence"/>
</dbReference>
<dbReference type="GO" id="GO:0005524">
    <property type="term" value="F:ATP binding"/>
    <property type="evidence" value="ECO:0007669"/>
    <property type="project" value="UniProtKB-UniRule"/>
</dbReference>
<accession>A0A6N9TBW5</accession>
<evidence type="ECO:0000256" key="1">
    <source>
        <dbReference type="ARBA" id="ARBA00004496"/>
    </source>
</evidence>
<dbReference type="Pfam" id="PF11734">
    <property type="entry name" value="TilS_C"/>
    <property type="match status" value="1"/>
</dbReference>
<dbReference type="InterPro" id="IPR015262">
    <property type="entry name" value="tRNA_Ile_lys_synt_subst-bd"/>
</dbReference>
<comment type="domain">
    <text evidence="8">The N-terminal region contains the highly conserved SGGXDS motif, predicted to be a P-loop motif involved in ATP binding.</text>
</comment>
<evidence type="ECO:0000256" key="6">
    <source>
        <dbReference type="ARBA" id="ARBA00022840"/>
    </source>
</evidence>
<dbReference type="Pfam" id="PF09179">
    <property type="entry name" value="TilS"/>
    <property type="match status" value="1"/>
</dbReference>
<dbReference type="InterPro" id="IPR012094">
    <property type="entry name" value="tRNA_Ile_lys_synt"/>
</dbReference>
<dbReference type="CDD" id="cd01992">
    <property type="entry name" value="TilS_N"/>
    <property type="match status" value="1"/>
</dbReference>
<dbReference type="GO" id="GO:0032267">
    <property type="term" value="F:tRNA(Ile)-lysidine synthase activity"/>
    <property type="evidence" value="ECO:0007669"/>
    <property type="project" value="UniProtKB-EC"/>
</dbReference>
<evidence type="ECO:0000259" key="11">
    <source>
        <dbReference type="Pfam" id="PF11734"/>
    </source>
</evidence>
<comment type="catalytic activity">
    <reaction evidence="7 8">
        <text>cytidine(34) in tRNA(Ile2) + L-lysine + ATP = lysidine(34) in tRNA(Ile2) + AMP + diphosphate + H(+)</text>
        <dbReference type="Rhea" id="RHEA:43744"/>
        <dbReference type="Rhea" id="RHEA-COMP:10625"/>
        <dbReference type="Rhea" id="RHEA-COMP:10670"/>
        <dbReference type="ChEBI" id="CHEBI:15378"/>
        <dbReference type="ChEBI" id="CHEBI:30616"/>
        <dbReference type="ChEBI" id="CHEBI:32551"/>
        <dbReference type="ChEBI" id="CHEBI:33019"/>
        <dbReference type="ChEBI" id="CHEBI:82748"/>
        <dbReference type="ChEBI" id="CHEBI:83665"/>
        <dbReference type="ChEBI" id="CHEBI:456215"/>
        <dbReference type="EC" id="6.3.4.19"/>
    </reaction>
</comment>
<feature type="binding site" evidence="8">
    <location>
        <begin position="36"/>
        <end position="41"/>
    </location>
    <ligand>
        <name>ATP</name>
        <dbReference type="ChEBI" id="CHEBI:30616"/>
    </ligand>
</feature>
<dbReference type="SUPFAM" id="SSF82829">
    <property type="entry name" value="MesJ substrate recognition domain-like"/>
    <property type="match status" value="1"/>
</dbReference>
<dbReference type="SUPFAM" id="SSF52402">
    <property type="entry name" value="Adenine nucleotide alpha hydrolases-like"/>
    <property type="match status" value="1"/>
</dbReference>
<dbReference type="InterPro" id="IPR014729">
    <property type="entry name" value="Rossmann-like_a/b/a_fold"/>
</dbReference>
<dbReference type="InterPro" id="IPR012795">
    <property type="entry name" value="tRNA_Ile_lys_synt_N"/>
</dbReference>
<evidence type="ECO:0000256" key="2">
    <source>
        <dbReference type="ARBA" id="ARBA00022490"/>
    </source>
</evidence>
<comment type="similarity">
    <text evidence="8">Belongs to the tRNA(Ile)-lysidine synthase family.</text>
</comment>
<dbReference type="HAMAP" id="MF_01161">
    <property type="entry name" value="tRNA_Ile_lys_synt"/>
    <property type="match status" value="1"/>
</dbReference>
<evidence type="ECO:0000256" key="7">
    <source>
        <dbReference type="ARBA" id="ARBA00048539"/>
    </source>
</evidence>
<dbReference type="NCBIfam" id="TIGR02432">
    <property type="entry name" value="lysidine_TilS_N"/>
    <property type="match status" value="1"/>
</dbReference>
<comment type="function">
    <text evidence="8">Ligates lysine onto the cytidine present at position 34 of the AUA codon-specific tRNA(Ile) that contains the anticodon CAU, in an ATP-dependent manner. Cytidine is converted to lysidine, thus changing the amino acid specificity of the tRNA from methionine to isoleucine.</text>
</comment>
<keyword evidence="2 8" id="KW-0963">Cytoplasm</keyword>
<dbReference type="AlphaFoldDB" id="A0A6N9TBW5"/>
<evidence type="ECO:0000256" key="3">
    <source>
        <dbReference type="ARBA" id="ARBA00022598"/>
    </source>
</evidence>
<evidence type="ECO:0000256" key="8">
    <source>
        <dbReference type="HAMAP-Rule" id="MF_01161"/>
    </source>
</evidence>
<dbReference type="NCBIfam" id="TIGR02433">
    <property type="entry name" value="lysidine_TilS_C"/>
    <property type="match status" value="1"/>
</dbReference>
<dbReference type="Pfam" id="PF01171">
    <property type="entry name" value="ATP_bind_3"/>
    <property type="match status" value="1"/>
</dbReference>
<keyword evidence="3 8" id="KW-0436">Ligase</keyword>
<name>A0A6N9TBW5_9ALTE</name>
<evidence type="ECO:0000313" key="12">
    <source>
        <dbReference type="EMBL" id="NDW14631.1"/>
    </source>
</evidence>
<dbReference type="PANTHER" id="PTHR43033">
    <property type="entry name" value="TRNA(ILE)-LYSIDINE SYNTHASE-RELATED"/>
    <property type="match status" value="1"/>
</dbReference>
<evidence type="ECO:0000259" key="9">
    <source>
        <dbReference type="Pfam" id="PF01171"/>
    </source>
</evidence>
<dbReference type="GO" id="GO:0005737">
    <property type="term" value="C:cytoplasm"/>
    <property type="evidence" value="ECO:0007669"/>
    <property type="project" value="UniProtKB-SubCell"/>
</dbReference>
<feature type="domain" description="tRNA(Ile)-lysidine synthase substrate-binding" evidence="10">
    <location>
        <begin position="262"/>
        <end position="324"/>
    </location>
</feature>
<dbReference type="EC" id="6.3.4.19" evidence="8"/>
<dbReference type="RefSeq" id="WP_163105221.1">
    <property type="nucleotide sequence ID" value="NZ_JAAAWO010000002.1"/>
</dbReference>
<dbReference type="Gene3D" id="1.20.59.20">
    <property type="match status" value="1"/>
</dbReference>
<evidence type="ECO:0000259" key="10">
    <source>
        <dbReference type="Pfam" id="PF09179"/>
    </source>
</evidence>